<dbReference type="PANTHER" id="PTHR24260">
    <property type="match status" value="1"/>
</dbReference>
<name>B4QY73_DROSI</name>
<proteinExistence type="predicted"/>
<sequence length="377" mass="43037">MRNCCRCPAPDLRANSSQDGGAAAEAEGATMPRKSFLFRPQFPRTTSAPLWVFPKDAQVYLLWSWQKVIQKIKYNKIKGQGARAAPRAPPDPPAPPAFGSTVWAINLDACPATRSMTLLNLKGMRLGSKTISGKRKSSIVRLGQWSIKQKHSIRYRIDEYQVQSSYIHRFYDKSNFGHDVALLELQNEVLYKAHIRPICLWLDKFDIDTQKIERFQTFRWGIEEKFILPAAKTRKMEHIRKVNCENAFKFYPQSSHICASFENKRNCVETGSPLFNKIRYHKNTRYNLFGIQSYGESGTCLYTDVTKYMDWIMGIILNVDVIVSRPDRTKGRPGELAAATPANCVVLYSHASDSRQLRGDGCSYSNSFFDLHGRCLK</sequence>
<dbReference type="SMART" id="SM00020">
    <property type="entry name" value="Tryp_SPc"/>
    <property type="match status" value="1"/>
</dbReference>
<dbReference type="SUPFAM" id="SSF50494">
    <property type="entry name" value="Trypsin-like serine proteases"/>
    <property type="match status" value="1"/>
</dbReference>
<dbReference type="Gene3D" id="2.40.10.10">
    <property type="entry name" value="Trypsin-like serine proteases"/>
    <property type="match status" value="2"/>
</dbReference>
<dbReference type="InterPro" id="IPR009003">
    <property type="entry name" value="Peptidase_S1_PA"/>
</dbReference>
<dbReference type="OrthoDB" id="7863612at2759"/>
<dbReference type="InterPro" id="IPR051333">
    <property type="entry name" value="CLIP_Serine_Protease"/>
</dbReference>
<organism evidence="2 3">
    <name type="scientific">Drosophila simulans</name>
    <name type="common">Fruit fly</name>
    <dbReference type="NCBI Taxonomy" id="7240"/>
    <lineage>
        <taxon>Eukaryota</taxon>
        <taxon>Metazoa</taxon>
        <taxon>Ecdysozoa</taxon>
        <taxon>Arthropoda</taxon>
        <taxon>Hexapoda</taxon>
        <taxon>Insecta</taxon>
        <taxon>Pterygota</taxon>
        <taxon>Neoptera</taxon>
        <taxon>Endopterygota</taxon>
        <taxon>Diptera</taxon>
        <taxon>Brachycera</taxon>
        <taxon>Muscomorpha</taxon>
        <taxon>Ephydroidea</taxon>
        <taxon>Drosophilidae</taxon>
        <taxon>Drosophila</taxon>
        <taxon>Sophophora</taxon>
    </lineage>
</organism>
<keyword evidence="3" id="KW-1185">Reference proteome</keyword>
<feature type="domain" description="Peptidase S1" evidence="1">
    <location>
        <begin position="76"/>
        <end position="317"/>
    </location>
</feature>
<gene>
    <name evidence="2" type="primary">Dsim\GD21367</name>
    <name evidence="2" type="ORF">Dsim_GD21367</name>
</gene>
<dbReference type="PROSITE" id="PS50240">
    <property type="entry name" value="TRYPSIN_DOM"/>
    <property type="match status" value="1"/>
</dbReference>
<reference evidence="2 3" key="1">
    <citation type="journal article" date="2007" name="Nature">
        <title>Evolution of genes and genomes on the Drosophila phylogeny.</title>
        <authorList>
            <consortium name="Drosophila 12 Genomes Consortium"/>
            <person name="Clark A.G."/>
            <person name="Eisen M.B."/>
            <person name="Smith D.R."/>
            <person name="Bergman C.M."/>
            <person name="Oliver B."/>
            <person name="Markow T.A."/>
            <person name="Kaufman T.C."/>
            <person name="Kellis M."/>
            <person name="Gelbart W."/>
            <person name="Iyer V.N."/>
            <person name="Pollard D.A."/>
            <person name="Sackton T.B."/>
            <person name="Larracuente A.M."/>
            <person name="Singh N.D."/>
            <person name="Abad J.P."/>
            <person name="Abt D.N."/>
            <person name="Adryan B."/>
            <person name="Aguade M."/>
            <person name="Akashi H."/>
            <person name="Anderson W.W."/>
            <person name="Aquadro C.F."/>
            <person name="Ardell D.H."/>
            <person name="Arguello R."/>
            <person name="Artieri C.G."/>
            <person name="Barbash D.A."/>
            <person name="Barker D."/>
            <person name="Barsanti P."/>
            <person name="Batterham P."/>
            <person name="Batzoglou S."/>
            <person name="Begun D."/>
            <person name="Bhutkar A."/>
            <person name="Blanco E."/>
            <person name="Bosak S.A."/>
            <person name="Bradley R.K."/>
            <person name="Brand A.D."/>
            <person name="Brent M.R."/>
            <person name="Brooks A.N."/>
            <person name="Brown R.H."/>
            <person name="Butlin R.K."/>
            <person name="Caggese C."/>
            <person name="Calvi B.R."/>
            <person name="Bernardo de Carvalho A."/>
            <person name="Caspi A."/>
            <person name="Castrezana S."/>
            <person name="Celniker S.E."/>
            <person name="Chang J.L."/>
            <person name="Chapple C."/>
            <person name="Chatterji S."/>
            <person name="Chinwalla A."/>
            <person name="Civetta A."/>
            <person name="Clifton S.W."/>
            <person name="Comeron J.M."/>
            <person name="Costello J.C."/>
            <person name="Coyne J.A."/>
            <person name="Daub J."/>
            <person name="David R.G."/>
            <person name="Delcher A.L."/>
            <person name="Delehaunty K."/>
            <person name="Do C.B."/>
            <person name="Ebling H."/>
            <person name="Edwards K."/>
            <person name="Eickbush T."/>
            <person name="Evans J.D."/>
            <person name="Filipski A."/>
            <person name="Findeiss S."/>
            <person name="Freyhult E."/>
            <person name="Fulton L."/>
            <person name="Fulton R."/>
            <person name="Garcia A.C."/>
            <person name="Gardiner A."/>
            <person name="Garfield D.A."/>
            <person name="Garvin B.E."/>
            <person name="Gibson G."/>
            <person name="Gilbert D."/>
            <person name="Gnerre S."/>
            <person name="Godfrey J."/>
            <person name="Good R."/>
            <person name="Gotea V."/>
            <person name="Gravely B."/>
            <person name="Greenberg A.J."/>
            <person name="Griffiths-Jones S."/>
            <person name="Gross S."/>
            <person name="Guigo R."/>
            <person name="Gustafson E.A."/>
            <person name="Haerty W."/>
            <person name="Hahn M.W."/>
            <person name="Halligan D.L."/>
            <person name="Halpern A.L."/>
            <person name="Halter G.M."/>
            <person name="Han M.V."/>
            <person name="Heger A."/>
            <person name="Hillier L."/>
            <person name="Hinrichs A.S."/>
            <person name="Holmes I."/>
            <person name="Hoskins R.A."/>
            <person name="Hubisz M.J."/>
            <person name="Hultmark D."/>
            <person name="Huntley M.A."/>
            <person name="Jaffe D.B."/>
            <person name="Jagadeeshan S."/>
            <person name="Jeck W.R."/>
            <person name="Johnson J."/>
            <person name="Jones C.D."/>
            <person name="Jordan W.C."/>
            <person name="Karpen G.H."/>
            <person name="Kataoka E."/>
            <person name="Keightley P.D."/>
            <person name="Kheradpour P."/>
            <person name="Kirkness E.F."/>
            <person name="Koerich L.B."/>
            <person name="Kristiansen K."/>
            <person name="Kudrna D."/>
            <person name="Kulathinal R.J."/>
            <person name="Kumar S."/>
            <person name="Kwok R."/>
            <person name="Lander E."/>
            <person name="Langley C.H."/>
            <person name="Lapoint R."/>
            <person name="Lazzaro B.P."/>
            <person name="Lee S.J."/>
            <person name="Levesque L."/>
            <person name="Li R."/>
            <person name="Lin C.F."/>
            <person name="Lin M.F."/>
            <person name="Lindblad-Toh K."/>
            <person name="Llopart A."/>
            <person name="Long M."/>
            <person name="Low L."/>
            <person name="Lozovsky E."/>
            <person name="Lu J."/>
            <person name="Luo M."/>
            <person name="Machado C.A."/>
            <person name="Makalowski W."/>
            <person name="Marzo M."/>
            <person name="Matsuda M."/>
            <person name="Matzkin L."/>
            <person name="McAllister B."/>
            <person name="McBride C.S."/>
            <person name="McKernan B."/>
            <person name="McKernan K."/>
            <person name="Mendez-Lago M."/>
            <person name="Minx P."/>
            <person name="Mollenhauer M.U."/>
            <person name="Montooth K."/>
            <person name="Mount S.M."/>
            <person name="Mu X."/>
            <person name="Myers E."/>
            <person name="Negre B."/>
            <person name="Newfeld S."/>
            <person name="Nielsen R."/>
            <person name="Noor M.A."/>
            <person name="O'Grady P."/>
            <person name="Pachter L."/>
            <person name="Papaceit M."/>
            <person name="Parisi M.J."/>
            <person name="Parisi M."/>
            <person name="Parts L."/>
            <person name="Pedersen J.S."/>
            <person name="Pesole G."/>
            <person name="Phillippy A.M."/>
            <person name="Ponting C.P."/>
            <person name="Pop M."/>
            <person name="Porcelli D."/>
            <person name="Powell J.R."/>
            <person name="Prohaska S."/>
            <person name="Pruitt K."/>
            <person name="Puig M."/>
            <person name="Quesneville H."/>
            <person name="Ram K.R."/>
            <person name="Rand D."/>
            <person name="Rasmussen M.D."/>
            <person name="Reed L.K."/>
            <person name="Reenan R."/>
            <person name="Reily A."/>
            <person name="Remington K.A."/>
            <person name="Rieger T.T."/>
            <person name="Ritchie M.G."/>
            <person name="Robin C."/>
            <person name="Rogers Y.H."/>
            <person name="Rohde C."/>
            <person name="Rozas J."/>
            <person name="Rubenfield M.J."/>
            <person name="Ruiz A."/>
            <person name="Russo S."/>
            <person name="Salzberg S.L."/>
            <person name="Sanchez-Gracia A."/>
            <person name="Saranga D.J."/>
            <person name="Sato H."/>
            <person name="Schaeffer S.W."/>
            <person name="Schatz M.C."/>
            <person name="Schlenke T."/>
            <person name="Schwartz R."/>
            <person name="Segarra C."/>
            <person name="Singh R.S."/>
            <person name="Sirot L."/>
            <person name="Sirota M."/>
            <person name="Sisneros N.B."/>
            <person name="Smith C.D."/>
            <person name="Smith T.F."/>
            <person name="Spieth J."/>
            <person name="Stage D.E."/>
            <person name="Stark A."/>
            <person name="Stephan W."/>
            <person name="Strausberg R.L."/>
            <person name="Strempel S."/>
            <person name="Sturgill D."/>
            <person name="Sutton G."/>
            <person name="Sutton G.G."/>
            <person name="Tao W."/>
            <person name="Teichmann S."/>
            <person name="Tobari Y.N."/>
            <person name="Tomimura Y."/>
            <person name="Tsolas J.M."/>
            <person name="Valente V.L."/>
            <person name="Venter E."/>
            <person name="Venter J.C."/>
            <person name="Vicario S."/>
            <person name="Vieira F.G."/>
            <person name="Vilella A.J."/>
            <person name="Villasante A."/>
            <person name="Walenz B."/>
            <person name="Wang J."/>
            <person name="Wasserman M."/>
            <person name="Watts T."/>
            <person name="Wilson D."/>
            <person name="Wilson R.K."/>
            <person name="Wing R.A."/>
            <person name="Wolfner M.F."/>
            <person name="Wong A."/>
            <person name="Wong G.K."/>
            <person name="Wu C.I."/>
            <person name="Wu G."/>
            <person name="Yamamoto D."/>
            <person name="Yang H.P."/>
            <person name="Yang S.P."/>
            <person name="Yorke J.A."/>
            <person name="Yoshida K."/>
            <person name="Zdobnov E."/>
            <person name="Zhang P."/>
            <person name="Zhang Y."/>
            <person name="Zimin A.V."/>
            <person name="Baldwin J."/>
            <person name="Abdouelleil A."/>
            <person name="Abdulkadir J."/>
            <person name="Abebe A."/>
            <person name="Abera B."/>
            <person name="Abreu J."/>
            <person name="Acer S.C."/>
            <person name="Aftuck L."/>
            <person name="Alexander A."/>
            <person name="An P."/>
            <person name="Anderson E."/>
            <person name="Anderson S."/>
            <person name="Arachi H."/>
            <person name="Azer M."/>
            <person name="Bachantsang P."/>
            <person name="Barry A."/>
            <person name="Bayul T."/>
            <person name="Berlin A."/>
            <person name="Bessette D."/>
            <person name="Bloom T."/>
            <person name="Blye J."/>
            <person name="Boguslavskiy L."/>
            <person name="Bonnet C."/>
            <person name="Boukhgalter B."/>
            <person name="Bourzgui I."/>
            <person name="Brown A."/>
            <person name="Cahill P."/>
            <person name="Channer S."/>
            <person name="Cheshatsang Y."/>
            <person name="Chuda L."/>
            <person name="Citroen M."/>
            <person name="Collymore A."/>
            <person name="Cooke P."/>
            <person name="Costello M."/>
            <person name="D'Aco K."/>
            <person name="Daza R."/>
            <person name="De Haan G."/>
            <person name="DeGray S."/>
            <person name="DeMaso C."/>
            <person name="Dhargay N."/>
            <person name="Dooley K."/>
            <person name="Dooley E."/>
            <person name="Doricent M."/>
            <person name="Dorje P."/>
            <person name="Dorjee K."/>
            <person name="Dupes A."/>
            <person name="Elong R."/>
            <person name="Falk J."/>
            <person name="Farina A."/>
            <person name="Faro S."/>
            <person name="Ferguson D."/>
            <person name="Fisher S."/>
            <person name="Foley C.D."/>
            <person name="Franke A."/>
            <person name="Friedrich D."/>
            <person name="Gadbois L."/>
            <person name="Gearin G."/>
            <person name="Gearin C.R."/>
            <person name="Giannoukos G."/>
            <person name="Goode T."/>
            <person name="Graham J."/>
            <person name="Grandbois E."/>
            <person name="Grewal S."/>
            <person name="Gyaltsen K."/>
            <person name="Hafez N."/>
            <person name="Hagos B."/>
            <person name="Hall J."/>
            <person name="Henson C."/>
            <person name="Hollinger A."/>
            <person name="Honan T."/>
            <person name="Huard M.D."/>
            <person name="Hughes L."/>
            <person name="Hurhula B."/>
            <person name="Husby M.E."/>
            <person name="Kamat A."/>
            <person name="Kanga B."/>
            <person name="Kashin S."/>
            <person name="Khazanovich D."/>
            <person name="Kisner P."/>
            <person name="Lance K."/>
            <person name="Lara M."/>
            <person name="Lee W."/>
            <person name="Lennon N."/>
            <person name="Letendre F."/>
            <person name="LeVine R."/>
            <person name="Lipovsky A."/>
            <person name="Liu X."/>
            <person name="Liu J."/>
            <person name="Liu S."/>
            <person name="Lokyitsang T."/>
            <person name="Lokyitsang Y."/>
            <person name="Lubonja R."/>
            <person name="Lui A."/>
            <person name="MacDonald P."/>
            <person name="Magnisalis V."/>
            <person name="Maru K."/>
            <person name="Matthews C."/>
            <person name="McCusker W."/>
            <person name="McDonough S."/>
            <person name="Mehta T."/>
            <person name="Meldrim J."/>
            <person name="Meneus L."/>
            <person name="Mihai O."/>
            <person name="Mihalev A."/>
            <person name="Mihova T."/>
            <person name="Mittelman R."/>
            <person name="Mlenga V."/>
            <person name="Montmayeur A."/>
            <person name="Mulrain L."/>
            <person name="Navidi A."/>
            <person name="Naylor J."/>
            <person name="Negash T."/>
            <person name="Nguyen T."/>
            <person name="Nguyen N."/>
            <person name="Nicol R."/>
            <person name="Norbu C."/>
            <person name="Norbu N."/>
            <person name="Novod N."/>
            <person name="O'Neill B."/>
            <person name="Osman S."/>
            <person name="Markiewicz E."/>
            <person name="Oyono O.L."/>
            <person name="Patti C."/>
            <person name="Phunkhang P."/>
            <person name="Pierre F."/>
            <person name="Priest M."/>
            <person name="Raghuraman S."/>
            <person name="Rege F."/>
            <person name="Reyes R."/>
            <person name="Rise C."/>
            <person name="Rogov P."/>
            <person name="Ross K."/>
            <person name="Ryan E."/>
            <person name="Settipalli S."/>
            <person name="Shea T."/>
            <person name="Sherpa N."/>
            <person name="Shi L."/>
            <person name="Shih D."/>
            <person name="Sparrow T."/>
            <person name="Spaulding J."/>
            <person name="Stalker J."/>
            <person name="Stange-Thomann N."/>
            <person name="Stavropoulos S."/>
            <person name="Stone C."/>
            <person name="Strader C."/>
            <person name="Tesfaye S."/>
            <person name="Thomson T."/>
            <person name="Thoulutsang Y."/>
            <person name="Thoulutsang D."/>
            <person name="Topham K."/>
            <person name="Topping I."/>
            <person name="Tsamla T."/>
            <person name="Vassiliev H."/>
            <person name="Vo A."/>
            <person name="Wangchuk T."/>
            <person name="Wangdi T."/>
            <person name="Weiand M."/>
            <person name="Wilkinson J."/>
            <person name="Wilson A."/>
            <person name="Yadav S."/>
            <person name="Young G."/>
            <person name="Yu Q."/>
            <person name="Zembek L."/>
            <person name="Zhong D."/>
            <person name="Zimmer A."/>
            <person name="Zwirko Z."/>
            <person name="Jaffe D.B."/>
            <person name="Alvarez P."/>
            <person name="Brockman W."/>
            <person name="Butler J."/>
            <person name="Chin C."/>
            <person name="Gnerre S."/>
            <person name="Grabherr M."/>
            <person name="Kleber M."/>
            <person name="Mauceli E."/>
            <person name="MacCallum I."/>
        </authorList>
    </citation>
    <scope>NUCLEOTIDE SEQUENCE [LARGE SCALE GENOMIC DNA]</scope>
    <source>
        <strain evidence="3">white501</strain>
    </source>
</reference>
<dbReference type="GO" id="GO:0006508">
    <property type="term" value="P:proteolysis"/>
    <property type="evidence" value="ECO:0007669"/>
    <property type="project" value="InterPro"/>
</dbReference>
<dbReference type="PANTHER" id="PTHR24260:SF147">
    <property type="entry name" value="EG:BACR7A4.3 PROTEIN-RELATED"/>
    <property type="match status" value="1"/>
</dbReference>
<accession>B4QY73</accession>
<evidence type="ECO:0000259" key="1">
    <source>
        <dbReference type="PROSITE" id="PS50240"/>
    </source>
</evidence>
<evidence type="ECO:0000313" key="2">
    <source>
        <dbReference type="EMBL" id="EDX14721.1"/>
    </source>
</evidence>
<protein>
    <submittedName>
        <fullName evidence="2">GD21367</fullName>
    </submittedName>
</protein>
<dbReference type="PhylomeDB" id="B4QY73"/>
<dbReference type="OMA" id="VNCENAF"/>
<dbReference type="EMBL" id="CM000364">
    <property type="protein sequence ID" value="EDX14721.1"/>
    <property type="molecule type" value="Genomic_DNA"/>
</dbReference>
<dbReference type="InterPro" id="IPR043504">
    <property type="entry name" value="Peptidase_S1_PA_chymotrypsin"/>
</dbReference>
<dbReference type="AlphaFoldDB" id="B4QY73"/>
<dbReference type="STRING" id="7240.B4QY73"/>
<evidence type="ECO:0000313" key="3">
    <source>
        <dbReference type="Proteomes" id="UP000000304"/>
    </source>
</evidence>
<dbReference type="Proteomes" id="UP000000304">
    <property type="component" value="Chromosome 3R"/>
</dbReference>
<dbReference type="InterPro" id="IPR001254">
    <property type="entry name" value="Trypsin_dom"/>
</dbReference>
<dbReference type="HOGENOM" id="CLU_734194_0_0_1"/>
<dbReference type="Pfam" id="PF00089">
    <property type="entry name" value="Trypsin"/>
    <property type="match status" value="1"/>
</dbReference>
<dbReference type="GO" id="GO:0004252">
    <property type="term" value="F:serine-type endopeptidase activity"/>
    <property type="evidence" value="ECO:0007669"/>
    <property type="project" value="InterPro"/>
</dbReference>